<reference evidence="5 6" key="1">
    <citation type="submission" date="2020-01" db="EMBL/GenBank/DDBJ databases">
        <title>Insect and environment-associated Actinomycetes.</title>
        <authorList>
            <person name="Currrie C."/>
            <person name="Chevrette M."/>
            <person name="Carlson C."/>
            <person name="Stubbendieck R."/>
            <person name="Wendt-Pienkowski E."/>
        </authorList>
    </citation>
    <scope>NUCLEOTIDE SEQUENCE [LARGE SCALE GENOMIC DNA]</scope>
    <source>
        <strain evidence="5 6">SID14163</strain>
    </source>
</reference>
<dbReference type="AlphaFoldDB" id="A0A7K3PIW8"/>
<gene>
    <name evidence="5" type="ORF">G3I32_13320</name>
</gene>
<evidence type="ECO:0000313" key="6">
    <source>
        <dbReference type="Proteomes" id="UP000470446"/>
    </source>
</evidence>
<dbReference type="InterPro" id="IPR002656">
    <property type="entry name" value="Acyl_transf_3_dom"/>
</dbReference>
<feature type="transmembrane region" description="Helical" evidence="2">
    <location>
        <begin position="216"/>
        <end position="236"/>
    </location>
</feature>
<dbReference type="EMBL" id="JAAGMA010000344">
    <property type="protein sequence ID" value="NEB09833.1"/>
    <property type="molecule type" value="Genomic_DNA"/>
</dbReference>
<feature type="region of interest" description="Disordered" evidence="1">
    <location>
        <begin position="1"/>
        <end position="24"/>
    </location>
</feature>
<feature type="transmembrane region" description="Helical" evidence="2">
    <location>
        <begin position="33"/>
        <end position="49"/>
    </location>
</feature>
<dbReference type="InterPro" id="IPR043968">
    <property type="entry name" value="SGNH"/>
</dbReference>
<evidence type="ECO:0000259" key="3">
    <source>
        <dbReference type="Pfam" id="PF01757"/>
    </source>
</evidence>
<feature type="compositionally biased region" description="Low complexity" evidence="1">
    <location>
        <begin position="1"/>
        <end position="20"/>
    </location>
</feature>
<evidence type="ECO:0000259" key="4">
    <source>
        <dbReference type="Pfam" id="PF19040"/>
    </source>
</evidence>
<protein>
    <submittedName>
        <fullName evidence="5">Acyltransferase</fullName>
    </submittedName>
</protein>
<feature type="transmembrane region" description="Helical" evidence="2">
    <location>
        <begin position="168"/>
        <end position="184"/>
    </location>
</feature>
<keyword evidence="5" id="KW-0012">Acyltransferase</keyword>
<dbReference type="PANTHER" id="PTHR23028:SF53">
    <property type="entry name" value="ACYL_TRANSF_3 DOMAIN-CONTAINING PROTEIN"/>
    <property type="match status" value="1"/>
</dbReference>
<feature type="transmembrane region" description="Helical" evidence="2">
    <location>
        <begin position="381"/>
        <end position="402"/>
    </location>
</feature>
<dbReference type="GO" id="GO:0016747">
    <property type="term" value="F:acyltransferase activity, transferring groups other than amino-acyl groups"/>
    <property type="evidence" value="ECO:0007669"/>
    <property type="project" value="InterPro"/>
</dbReference>
<keyword evidence="2" id="KW-0472">Membrane</keyword>
<dbReference type="PANTHER" id="PTHR23028">
    <property type="entry name" value="ACETYLTRANSFERASE"/>
    <property type="match status" value="1"/>
</dbReference>
<proteinExistence type="predicted"/>
<dbReference type="Pfam" id="PF01757">
    <property type="entry name" value="Acyl_transf_3"/>
    <property type="match status" value="1"/>
</dbReference>
<feature type="transmembrane region" description="Helical" evidence="2">
    <location>
        <begin position="248"/>
        <end position="267"/>
    </location>
</feature>
<evidence type="ECO:0000256" key="2">
    <source>
        <dbReference type="SAM" id="Phobius"/>
    </source>
</evidence>
<feature type="domain" description="Acyltransferase 3" evidence="3">
    <location>
        <begin position="29"/>
        <end position="356"/>
    </location>
</feature>
<comment type="caution">
    <text evidence="5">The sequence shown here is derived from an EMBL/GenBank/DDBJ whole genome shotgun (WGS) entry which is preliminary data.</text>
</comment>
<sequence length="704" mass="73862">MTSTTPATTRTPVPAPGRTASSGGRALRADIQGLRAVAVGLVVLSHAGVPLVGGGYIGVDVFFVISGFLITSLLLRELATTGRVSLRSFYARRALRLLPASTLVIAVTLGGAWLFLSKARLAEYAGDALAGALYTVNFRLAAAGTDYLAQNSPPSPFQHVWSLAVEEQFYLVWPVLLLLTWRIARGRRAVVAVPLAALCLISFTASVLVTNASAPWAYFATPTRAWELGAGALLALADARLRRLPASLAAPLTWLGLACVTSAAFWYDDRTPFPGHHALLPVAGTVLVLAGGCAPTRFGAGRLLERRPLVRLGGLSYGWYLWHWPLLVIVPSALGSTDGTAEVPLALGLSAVALGLARLTLLLVENPVRFHRAFHGRPRRALALGAALTASVSALSLTATAVPPTIEVGGPAPALARALTDTPDPQGRLAELLTSSPTALPGNLAPPLTEVKSSRSAVYRDGCHVGYAATRPRLCVYGDRTSSRTVVLFGDSHAAQWFPALRRLAGERGWRLVSLTKASCKAADVTVVSGHKPYTACDTWRSHAVRTIGALRPALVVVSSSDAGDPARPAADPARQWTTGFAHTFRALGASGARVAALLDTPWPKTDPIDCAAGNSLQLHACANHLPEATRDATRHRAVRAAALATGAAVVDPAPWVCSPRTGLCPVVVADTAVHRDDSHLSEAYAEALAPVLAPALDRLVAGP</sequence>
<feature type="transmembrane region" description="Helical" evidence="2">
    <location>
        <begin position="55"/>
        <end position="75"/>
    </location>
</feature>
<dbReference type="GO" id="GO:0016020">
    <property type="term" value="C:membrane"/>
    <property type="evidence" value="ECO:0007669"/>
    <property type="project" value="TreeGrafter"/>
</dbReference>
<feature type="transmembrane region" description="Helical" evidence="2">
    <location>
        <begin position="343"/>
        <end position="361"/>
    </location>
</feature>
<feature type="transmembrane region" description="Helical" evidence="2">
    <location>
        <begin position="95"/>
        <end position="116"/>
    </location>
</feature>
<feature type="transmembrane region" description="Helical" evidence="2">
    <location>
        <begin position="279"/>
        <end position="298"/>
    </location>
</feature>
<dbReference type="SUPFAM" id="SSF52266">
    <property type="entry name" value="SGNH hydrolase"/>
    <property type="match status" value="1"/>
</dbReference>
<name>A0A7K3PIW8_9ACTN</name>
<dbReference type="GO" id="GO:0009103">
    <property type="term" value="P:lipopolysaccharide biosynthetic process"/>
    <property type="evidence" value="ECO:0007669"/>
    <property type="project" value="TreeGrafter"/>
</dbReference>
<feature type="transmembrane region" description="Helical" evidence="2">
    <location>
        <begin position="191"/>
        <end position="210"/>
    </location>
</feature>
<accession>A0A7K3PIW8</accession>
<dbReference type="InterPro" id="IPR050879">
    <property type="entry name" value="Acyltransferase_3"/>
</dbReference>
<evidence type="ECO:0000313" key="5">
    <source>
        <dbReference type="EMBL" id="NEB09833.1"/>
    </source>
</evidence>
<keyword evidence="2" id="KW-0812">Transmembrane</keyword>
<dbReference type="Pfam" id="PF19040">
    <property type="entry name" value="SGNH"/>
    <property type="match status" value="1"/>
</dbReference>
<dbReference type="RefSeq" id="WP_164245394.1">
    <property type="nucleotide sequence ID" value="NZ_JAAGMA010000344.1"/>
</dbReference>
<feature type="transmembrane region" description="Helical" evidence="2">
    <location>
        <begin position="319"/>
        <end position="337"/>
    </location>
</feature>
<feature type="domain" description="SGNH" evidence="4">
    <location>
        <begin position="463"/>
        <end position="695"/>
    </location>
</feature>
<dbReference type="Proteomes" id="UP000470446">
    <property type="component" value="Unassembled WGS sequence"/>
</dbReference>
<keyword evidence="5" id="KW-0808">Transferase</keyword>
<keyword evidence="2" id="KW-1133">Transmembrane helix</keyword>
<evidence type="ECO:0000256" key="1">
    <source>
        <dbReference type="SAM" id="MobiDB-lite"/>
    </source>
</evidence>
<organism evidence="5 6">
    <name type="scientific">Streptomyces coelicoflavus</name>
    <dbReference type="NCBI Taxonomy" id="285562"/>
    <lineage>
        <taxon>Bacteria</taxon>
        <taxon>Bacillati</taxon>
        <taxon>Actinomycetota</taxon>
        <taxon>Actinomycetes</taxon>
        <taxon>Kitasatosporales</taxon>
        <taxon>Streptomycetaceae</taxon>
        <taxon>Streptomyces</taxon>
    </lineage>
</organism>